<feature type="region of interest" description="Disordered" evidence="1">
    <location>
        <begin position="100"/>
        <end position="135"/>
    </location>
</feature>
<dbReference type="AlphaFoldDB" id="A0A4Y2QV20"/>
<reference evidence="2 3" key="1">
    <citation type="journal article" date="2019" name="Sci. Rep.">
        <title>Orb-weaving spider Araneus ventricosus genome elucidates the spidroin gene catalogue.</title>
        <authorList>
            <person name="Kono N."/>
            <person name="Nakamura H."/>
            <person name="Ohtoshi R."/>
            <person name="Moran D.A.P."/>
            <person name="Shinohara A."/>
            <person name="Yoshida Y."/>
            <person name="Fujiwara M."/>
            <person name="Mori M."/>
            <person name="Tomita M."/>
            <person name="Arakawa K."/>
        </authorList>
    </citation>
    <scope>NUCLEOTIDE SEQUENCE [LARGE SCALE GENOMIC DNA]</scope>
</reference>
<evidence type="ECO:0000256" key="1">
    <source>
        <dbReference type="SAM" id="MobiDB-lite"/>
    </source>
</evidence>
<feature type="compositionally biased region" description="Basic and acidic residues" evidence="1">
    <location>
        <begin position="102"/>
        <end position="112"/>
    </location>
</feature>
<dbReference type="EMBL" id="BGPR01014853">
    <property type="protein sequence ID" value="GBN66989.1"/>
    <property type="molecule type" value="Genomic_DNA"/>
</dbReference>
<evidence type="ECO:0000313" key="2">
    <source>
        <dbReference type="EMBL" id="GBN66989.1"/>
    </source>
</evidence>
<dbReference type="OrthoDB" id="6426891at2759"/>
<evidence type="ECO:0000313" key="3">
    <source>
        <dbReference type="Proteomes" id="UP000499080"/>
    </source>
</evidence>
<name>A0A4Y2QV20_ARAVE</name>
<sequence>MKPRCSGSDLATGNILLERIFENRRAGIDVRETGLKFTRISCCRLFRGCSPWRPAADMGLDRHENHTLSLGFTRADRGARDTARAVVLLRRQHSCLRMSRFQGHESLQRKDNSSPGPPSTSPSSVALPHLATTYS</sequence>
<organism evidence="2 3">
    <name type="scientific">Araneus ventricosus</name>
    <name type="common">Orbweaver spider</name>
    <name type="synonym">Epeira ventricosa</name>
    <dbReference type="NCBI Taxonomy" id="182803"/>
    <lineage>
        <taxon>Eukaryota</taxon>
        <taxon>Metazoa</taxon>
        <taxon>Ecdysozoa</taxon>
        <taxon>Arthropoda</taxon>
        <taxon>Chelicerata</taxon>
        <taxon>Arachnida</taxon>
        <taxon>Araneae</taxon>
        <taxon>Araneomorphae</taxon>
        <taxon>Entelegynae</taxon>
        <taxon>Araneoidea</taxon>
        <taxon>Araneidae</taxon>
        <taxon>Araneus</taxon>
    </lineage>
</organism>
<gene>
    <name evidence="2" type="ORF">AVEN_62862_1</name>
</gene>
<protein>
    <submittedName>
        <fullName evidence="2">Uncharacterized protein</fullName>
    </submittedName>
</protein>
<comment type="caution">
    <text evidence="2">The sequence shown here is derived from an EMBL/GenBank/DDBJ whole genome shotgun (WGS) entry which is preliminary data.</text>
</comment>
<proteinExistence type="predicted"/>
<keyword evidence="3" id="KW-1185">Reference proteome</keyword>
<accession>A0A4Y2QV20</accession>
<dbReference type="Proteomes" id="UP000499080">
    <property type="component" value="Unassembled WGS sequence"/>
</dbReference>